<accession>A0AA95S7E3</accession>
<reference evidence="1" key="1">
    <citation type="submission" date="2023-05" db="EMBL/GenBank/DDBJ databases">
        <title>Comparative genomics of Bacillaceae isolates and their secondary metabolite potential.</title>
        <authorList>
            <person name="Song L."/>
            <person name="Nielsen L.J."/>
            <person name="Mohite O."/>
            <person name="Xu X."/>
            <person name="Weber T."/>
            <person name="Kovacs A.T."/>
        </authorList>
    </citation>
    <scope>NUCLEOTIDE SEQUENCE</scope>
    <source>
        <strain evidence="1">XLM17</strain>
    </source>
</reference>
<dbReference type="EMBL" id="CP126114">
    <property type="protein sequence ID" value="WHY84690.1"/>
    <property type="molecule type" value="Genomic_DNA"/>
</dbReference>
<evidence type="ECO:0000313" key="2">
    <source>
        <dbReference type="Proteomes" id="UP001178288"/>
    </source>
</evidence>
<dbReference type="RefSeq" id="WP_066090000.1">
    <property type="nucleotide sequence ID" value="NZ_CP126114.1"/>
</dbReference>
<evidence type="ECO:0000313" key="1">
    <source>
        <dbReference type="EMBL" id="WHY84690.1"/>
    </source>
</evidence>
<organism evidence="1 2">
    <name type="scientific">Neobacillus novalis</name>
    <dbReference type="NCBI Taxonomy" id="220687"/>
    <lineage>
        <taxon>Bacteria</taxon>
        <taxon>Bacillati</taxon>
        <taxon>Bacillota</taxon>
        <taxon>Bacilli</taxon>
        <taxon>Bacillales</taxon>
        <taxon>Bacillaceae</taxon>
        <taxon>Neobacillus</taxon>
    </lineage>
</organism>
<proteinExistence type="predicted"/>
<dbReference type="KEGG" id="nnv:QNH39_18825"/>
<dbReference type="Proteomes" id="UP001178288">
    <property type="component" value="Chromosome"/>
</dbReference>
<dbReference type="AlphaFoldDB" id="A0AA95S7E3"/>
<keyword evidence="2" id="KW-1185">Reference proteome</keyword>
<name>A0AA95S7E3_9BACI</name>
<sequence length="116" mass="13222">MSINYKFNQYRISGEQTEAWSPMAYRLISKNSASEHINGFKVGHILYQHHVKGLAAKEIRKTPVGYGLSTNLIKSVLKGFGSQSGIESKEAYEIAMYMLECEPETLEKMYRLTIIK</sequence>
<protein>
    <submittedName>
        <fullName evidence="1">Uncharacterized protein</fullName>
    </submittedName>
</protein>
<gene>
    <name evidence="1" type="ORF">QNH39_18825</name>
</gene>